<dbReference type="EMBL" id="CABFNQ020000696">
    <property type="protein sequence ID" value="CAH0024438.1"/>
    <property type="molecule type" value="Genomic_DNA"/>
</dbReference>
<gene>
    <name evidence="1" type="ORF">CRHIZ90672A_00014954</name>
</gene>
<name>A0A9N9VG13_9HYPO</name>
<organism evidence="1 2">
    <name type="scientific">Clonostachys rhizophaga</name>
    <dbReference type="NCBI Taxonomy" id="160324"/>
    <lineage>
        <taxon>Eukaryota</taxon>
        <taxon>Fungi</taxon>
        <taxon>Dikarya</taxon>
        <taxon>Ascomycota</taxon>
        <taxon>Pezizomycotina</taxon>
        <taxon>Sordariomycetes</taxon>
        <taxon>Hypocreomycetidae</taxon>
        <taxon>Hypocreales</taxon>
        <taxon>Bionectriaceae</taxon>
        <taxon>Clonostachys</taxon>
    </lineage>
</organism>
<evidence type="ECO:0000313" key="1">
    <source>
        <dbReference type="EMBL" id="CAH0024438.1"/>
    </source>
</evidence>
<keyword evidence="2" id="KW-1185">Reference proteome</keyword>
<comment type="caution">
    <text evidence="1">The sequence shown here is derived from an EMBL/GenBank/DDBJ whole genome shotgun (WGS) entry which is preliminary data.</text>
</comment>
<proteinExistence type="predicted"/>
<evidence type="ECO:0000313" key="2">
    <source>
        <dbReference type="Proteomes" id="UP000696573"/>
    </source>
</evidence>
<dbReference type="Proteomes" id="UP000696573">
    <property type="component" value="Unassembled WGS sequence"/>
</dbReference>
<protein>
    <submittedName>
        <fullName evidence="1">Uncharacterized protein</fullName>
    </submittedName>
</protein>
<dbReference type="OrthoDB" id="10439238at2759"/>
<accession>A0A9N9VG13</accession>
<dbReference type="AlphaFoldDB" id="A0A9N9VG13"/>
<reference evidence="1" key="1">
    <citation type="submission" date="2021-10" db="EMBL/GenBank/DDBJ databases">
        <authorList>
            <person name="Piombo E."/>
        </authorList>
    </citation>
    <scope>NUCLEOTIDE SEQUENCE</scope>
</reference>
<sequence length="108" mass="12392">MTKPLVLFKRDVIEFFDEFFDGTEMPFTDNKASIDKQYKDVMEVMGDMDRRIKLLESVCLRSTSEASAAVRVDLYKAIGWWRQAISRMYEADGDPGLGDGLDQVPEDE</sequence>